<dbReference type="EMBL" id="CAJOBZ010000003">
    <property type="protein sequence ID" value="CAF4767577.1"/>
    <property type="molecule type" value="Genomic_DNA"/>
</dbReference>
<evidence type="ECO:0000313" key="1">
    <source>
        <dbReference type="EMBL" id="CAF4767577.1"/>
    </source>
</evidence>
<dbReference type="InterPro" id="IPR053100">
    <property type="entry name" value="Cytochrome_b5-related"/>
</dbReference>
<evidence type="ECO:0000313" key="2">
    <source>
        <dbReference type="Proteomes" id="UP000663880"/>
    </source>
</evidence>
<reference evidence="1" key="1">
    <citation type="submission" date="2021-02" db="EMBL/GenBank/DDBJ databases">
        <authorList>
            <person name="Steward A R."/>
        </authorList>
    </citation>
    <scope>NUCLEOTIDE SEQUENCE</scope>
</reference>
<keyword evidence="2" id="KW-1185">Reference proteome</keyword>
<dbReference type="Proteomes" id="UP000663880">
    <property type="component" value="Unassembled WGS sequence"/>
</dbReference>
<comment type="caution">
    <text evidence="1">The sequence shown here is derived from an EMBL/GenBank/DDBJ whole genome shotgun (WGS) entry which is preliminary data.</text>
</comment>
<accession>A0A821MI20</accession>
<sequence>MVPPSSMCNIYVAVDQFYWQYVSITAVNAAHDHPHDIRDGDEPSNEKPDWGEHQVETLLDRKDVNGSTFAVATLFEDHALHHMFPTLDHAVLKYLHPSFMDHSVKFQANYRESTQFKITVGQFKEIMQTEFKTRGDGLNIFAKEFFAVLKINKLFSMLSLF</sequence>
<protein>
    <submittedName>
        <fullName evidence="1">Uncharacterized protein</fullName>
    </submittedName>
</protein>
<dbReference type="PANTHER" id="PTHR16740:SF1">
    <property type="entry name" value="CYTOCHROME B5-RELATED PROTEIN-RELATED"/>
    <property type="match status" value="1"/>
</dbReference>
<name>A0A821MI20_9NEOP</name>
<dbReference type="AlphaFoldDB" id="A0A821MI20"/>
<dbReference type="PANTHER" id="PTHR16740">
    <property type="entry name" value="CYTOCHROME B5-RELATED PROTEIN-RELATED"/>
    <property type="match status" value="1"/>
</dbReference>
<proteinExistence type="predicted"/>
<gene>
    <name evidence="1" type="ORF">PMACD_LOCUS1641</name>
</gene>
<dbReference type="OrthoDB" id="260519at2759"/>
<organism evidence="1 2">
    <name type="scientific">Pieris macdunnoughi</name>
    <dbReference type="NCBI Taxonomy" id="345717"/>
    <lineage>
        <taxon>Eukaryota</taxon>
        <taxon>Metazoa</taxon>
        <taxon>Ecdysozoa</taxon>
        <taxon>Arthropoda</taxon>
        <taxon>Hexapoda</taxon>
        <taxon>Insecta</taxon>
        <taxon>Pterygota</taxon>
        <taxon>Neoptera</taxon>
        <taxon>Endopterygota</taxon>
        <taxon>Lepidoptera</taxon>
        <taxon>Glossata</taxon>
        <taxon>Ditrysia</taxon>
        <taxon>Papilionoidea</taxon>
        <taxon>Pieridae</taxon>
        <taxon>Pierinae</taxon>
        <taxon>Pieris</taxon>
    </lineage>
</organism>